<dbReference type="PANTHER" id="PTHR33359:SF1">
    <property type="entry name" value="MOLYBDOPTERIN SYNTHASE SULFUR CARRIER SUBUNIT"/>
    <property type="match status" value="1"/>
</dbReference>
<dbReference type="CDD" id="cd00754">
    <property type="entry name" value="Ubl_MoaD"/>
    <property type="match status" value="1"/>
</dbReference>
<gene>
    <name evidence="2" type="ORF">BOKJ2_LOCUS1118</name>
</gene>
<evidence type="ECO:0000313" key="3">
    <source>
        <dbReference type="Proteomes" id="UP000614601"/>
    </source>
</evidence>
<dbReference type="InterPro" id="IPR016155">
    <property type="entry name" value="Mopterin_synth/thiamin_S_b"/>
</dbReference>
<accession>A0A811JSL1</accession>
<dbReference type="Pfam" id="PF02597">
    <property type="entry name" value="ThiS"/>
    <property type="match status" value="1"/>
</dbReference>
<dbReference type="PANTHER" id="PTHR33359">
    <property type="entry name" value="MOLYBDOPTERIN SYNTHASE SULFUR CARRIER SUBUNIT"/>
    <property type="match status" value="1"/>
</dbReference>
<dbReference type="Proteomes" id="UP000783686">
    <property type="component" value="Unassembled WGS sequence"/>
</dbReference>
<dbReference type="InterPro" id="IPR012675">
    <property type="entry name" value="Beta-grasp_dom_sf"/>
</dbReference>
<dbReference type="InterPro" id="IPR044672">
    <property type="entry name" value="MOCS2A"/>
</dbReference>
<dbReference type="GO" id="GO:0006777">
    <property type="term" value="P:Mo-molybdopterin cofactor biosynthetic process"/>
    <property type="evidence" value="ECO:0007669"/>
    <property type="project" value="InterPro"/>
</dbReference>
<dbReference type="GO" id="GO:0000166">
    <property type="term" value="F:nucleotide binding"/>
    <property type="evidence" value="ECO:0007669"/>
    <property type="project" value="UniProtKB-KW"/>
</dbReference>
<dbReference type="GO" id="GO:1990133">
    <property type="term" value="C:molybdopterin adenylyltransferase complex"/>
    <property type="evidence" value="ECO:0007669"/>
    <property type="project" value="TreeGrafter"/>
</dbReference>
<dbReference type="SUPFAM" id="SSF54285">
    <property type="entry name" value="MoaD/ThiS"/>
    <property type="match status" value="1"/>
</dbReference>
<evidence type="ECO:0000256" key="1">
    <source>
        <dbReference type="ARBA" id="ARBA00022741"/>
    </source>
</evidence>
<dbReference type="EMBL" id="CAJFDH010000001">
    <property type="protein sequence ID" value="CAD5206434.1"/>
    <property type="molecule type" value="Genomic_DNA"/>
</dbReference>
<organism evidence="2 3">
    <name type="scientific">Bursaphelenchus okinawaensis</name>
    <dbReference type="NCBI Taxonomy" id="465554"/>
    <lineage>
        <taxon>Eukaryota</taxon>
        <taxon>Metazoa</taxon>
        <taxon>Ecdysozoa</taxon>
        <taxon>Nematoda</taxon>
        <taxon>Chromadorea</taxon>
        <taxon>Rhabditida</taxon>
        <taxon>Tylenchina</taxon>
        <taxon>Tylenchomorpha</taxon>
        <taxon>Aphelenchoidea</taxon>
        <taxon>Aphelenchoididae</taxon>
        <taxon>Bursaphelenchus</taxon>
    </lineage>
</organism>
<sequence>MPVKVLLFGKAAELAGKKETFLEVHGEIRYETLLSNVFDSLPELNTIRENCVIAVDQKYGSTNEWFHIKDNTEIAIIPPLSGG</sequence>
<comment type="caution">
    <text evidence="2">The sequence shown here is derived from an EMBL/GenBank/DDBJ whole genome shotgun (WGS) entry which is preliminary data.</text>
</comment>
<dbReference type="Gene3D" id="3.10.20.30">
    <property type="match status" value="1"/>
</dbReference>
<evidence type="ECO:0008006" key="4">
    <source>
        <dbReference type="Google" id="ProtNLM"/>
    </source>
</evidence>
<dbReference type="EMBL" id="CAJFCW020000001">
    <property type="protein sequence ID" value="CAG9081758.1"/>
    <property type="molecule type" value="Genomic_DNA"/>
</dbReference>
<keyword evidence="3" id="KW-1185">Reference proteome</keyword>
<evidence type="ECO:0000313" key="2">
    <source>
        <dbReference type="EMBL" id="CAD5206434.1"/>
    </source>
</evidence>
<reference evidence="2" key="1">
    <citation type="submission" date="2020-09" db="EMBL/GenBank/DDBJ databases">
        <authorList>
            <person name="Kikuchi T."/>
        </authorList>
    </citation>
    <scope>NUCLEOTIDE SEQUENCE</scope>
    <source>
        <strain evidence="2">SH1</strain>
    </source>
</reference>
<keyword evidence="1" id="KW-0547">Nucleotide-binding</keyword>
<protein>
    <recommendedName>
        <fullName evidence="4">Molybdopterin synthase sulfur carrier subunit</fullName>
    </recommendedName>
</protein>
<dbReference type="OrthoDB" id="5531344at2759"/>
<proteinExistence type="predicted"/>
<dbReference type="Proteomes" id="UP000614601">
    <property type="component" value="Unassembled WGS sequence"/>
</dbReference>
<dbReference type="UniPathway" id="UPA00344"/>
<dbReference type="AlphaFoldDB" id="A0A811JSL1"/>
<dbReference type="InterPro" id="IPR003749">
    <property type="entry name" value="ThiS/MoaD-like"/>
</dbReference>
<name>A0A811JSL1_9BILA</name>